<dbReference type="Pfam" id="PF00593">
    <property type="entry name" value="TonB_dep_Rec_b-barrel"/>
    <property type="match status" value="1"/>
</dbReference>
<keyword evidence="17" id="KW-1185">Reference proteome</keyword>
<dbReference type="InterPro" id="IPR036942">
    <property type="entry name" value="Beta-barrel_TonB_sf"/>
</dbReference>
<reference evidence="16 17" key="1">
    <citation type="submission" date="2021-08" db="EMBL/GenBank/DDBJ databases">
        <authorList>
            <person name="Tuo L."/>
        </authorList>
    </citation>
    <scope>NUCLEOTIDE SEQUENCE [LARGE SCALE GENOMIC DNA]</scope>
    <source>
        <strain evidence="16 17">JCM 31229</strain>
    </source>
</reference>
<evidence type="ECO:0000259" key="15">
    <source>
        <dbReference type="Pfam" id="PF07715"/>
    </source>
</evidence>
<evidence type="ECO:0000313" key="16">
    <source>
        <dbReference type="EMBL" id="MBY8824341.1"/>
    </source>
</evidence>
<dbReference type="SUPFAM" id="SSF56935">
    <property type="entry name" value="Porins"/>
    <property type="match status" value="1"/>
</dbReference>
<evidence type="ECO:0000256" key="4">
    <source>
        <dbReference type="ARBA" id="ARBA00022496"/>
    </source>
</evidence>
<evidence type="ECO:0000256" key="3">
    <source>
        <dbReference type="ARBA" id="ARBA00022452"/>
    </source>
</evidence>
<comment type="subcellular location">
    <subcellularLocation>
        <location evidence="1 11">Cell outer membrane</location>
        <topology evidence="1 11">Multi-pass membrane protein</topology>
    </subcellularLocation>
</comment>
<comment type="similarity">
    <text evidence="11 12">Belongs to the TonB-dependent receptor family.</text>
</comment>
<sequence>MKKCLSLASVVAIAASAYAAPAMAQSDGVEEAQGANEIVITARKRAESLQDVPMSVAVISGDRLVEQNIGQIENLQSVTAGLIVRKTPNNLVNLTLRGLGTGTAIDAFEQSVATFVDGTYAGRGPEFNAALFDFQRVEIIRGAQASLLSKNTSLGAISLVTQKPGRDFGFNVTGTWDLELGSRSLEAGVDLPLSDIVQVRVAGKYDDQHGYVYNSYFDKDVPRTKNAAGRITLAAQPSDGLDLTLMYQYFQVRQKGMPWEIYSDPSGNLAALSAFAGYPTLEIGANYRQSEGSAQGQSYDRTSGNRIVGTINYEIGGGHTITSVTGYSDFDSERWRDTDLLPGDYLNGTYLQSNKQFQQEIRLSSPAEGQFLDYVVGASYFHEKWFFSDRVVSQCIGCPAALTTGTGRFTLRGSWVSQDHQTTRDLATFAQVNLNFSDTLTLSGGARYTNSRRRATLQRETLVPGAATTVIYQAFAPVTLRRKENNVDGSVALNWKPSSRLMLYGSYSKGTKAGGFNNSATNPSTVAGAMQTEYGNETAHTVEIGEKLTLPGGGFFNVAVFQTNIKGFQQATFNGSFFNITGEDLRARGVEAEAALPLGSNLRLQGQLTYADTVRKATGLNPPGAPKWSGNVSLNLEDQEISNGLALNGNVGVEFRSHIFLTNEENTIGFPGRPNNVVPDSPGYGLINARLGLKADAGWEVALVGRNLNNKKVFEYSVPISFVGNGSYVMLNRPRTVALQLTFRR</sequence>
<dbReference type="InterPro" id="IPR039426">
    <property type="entry name" value="TonB-dep_rcpt-like"/>
</dbReference>
<evidence type="ECO:0000256" key="12">
    <source>
        <dbReference type="RuleBase" id="RU003357"/>
    </source>
</evidence>
<keyword evidence="16" id="KW-0675">Receptor</keyword>
<evidence type="ECO:0000256" key="10">
    <source>
        <dbReference type="ARBA" id="ARBA00023237"/>
    </source>
</evidence>
<dbReference type="PROSITE" id="PS52016">
    <property type="entry name" value="TONB_DEPENDENT_REC_3"/>
    <property type="match status" value="1"/>
</dbReference>
<evidence type="ECO:0000256" key="8">
    <source>
        <dbReference type="ARBA" id="ARBA00023077"/>
    </source>
</evidence>
<evidence type="ECO:0000256" key="11">
    <source>
        <dbReference type="PROSITE-ProRule" id="PRU01360"/>
    </source>
</evidence>
<keyword evidence="10 11" id="KW-0998">Cell outer membrane</keyword>
<dbReference type="InterPro" id="IPR012910">
    <property type="entry name" value="Plug_dom"/>
</dbReference>
<keyword evidence="8 12" id="KW-0798">TonB box</keyword>
<organism evidence="16 17">
    <name type="scientific">Sphingomonas colocasiae</name>
    <dbReference type="NCBI Taxonomy" id="1848973"/>
    <lineage>
        <taxon>Bacteria</taxon>
        <taxon>Pseudomonadati</taxon>
        <taxon>Pseudomonadota</taxon>
        <taxon>Alphaproteobacteria</taxon>
        <taxon>Sphingomonadales</taxon>
        <taxon>Sphingomonadaceae</taxon>
        <taxon>Sphingomonas</taxon>
    </lineage>
</organism>
<evidence type="ECO:0000256" key="2">
    <source>
        <dbReference type="ARBA" id="ARBA00022448"/>
    </source>
</evidence>
<dbReference type="Gene3D" id="2.40.170.20">
    <property type="entry name" value="TonB-dependent receptor, beta-barrel domain"/>
    <property type="match status" value="1"/>
</dbReference>
<feature type="chain" id="PRO_5046151903" evidence="13">
    <location>
        <begin position="20"/>
        <end position="745"/>
    </location>
</feature>
<keyword evidence="3 11" id="KW-1134">Transmembrane beta strand</keyword>
<accession>A0ABS7PT42</accession>
<feature type="signal peptide" evidence="13">
    <location>
        <begin position="1"/>
        <end position="19"/>
    </location>
</feature>
<proteinExistence type="inferred from homology"/>
<evidence type="ECO:0000256" key="6">
    <source>
        <dbReference type="ARBA" id="ARBA00023004"/>
    </source>
</evidence>
<evidence type="ECO:0000256" key="1">
    <source>
        <dbReference type="ARBA" id="ARBA00004571"/>
    </source>
</evidence>
<keyword evidence="7" id="KW-0406">Ion transport</keyword>
<keyword evidence="5 11" id="KW-0812">Transmembrane</keyword>
<evidence type="ECO:0000313" key="17">
    <source>
        <dbReference type="Proteomes" id="UP000706039"/>
    </source>
</evidence>
<evidence type="ECO:0000256" key="5">
    <source>
        <dbReference type="ARBA" id="ARBA00022692"/>
    </source>
</evidence>
<feature type="domain" description="TonB-dependent receptor-like beta-barrel" evidence="14">
    <location>
        <begin position="256"/>
        <end position="708"/>
    </location>
</feature>
<dbReference type="RefSeq" id="WP_222991411.1">
    <property type="nucleotide sequence ID" value="NZ_JAINVV010000008.1"/>
</dbReference>
<dbReference type="Pfam" id="PF07715">
    <property type="entry name" value="Plug"/>
    <property type="match status" value="1"/>
</dbReference>
<evidence type="ECO:0000256" key="13">
    <source>
        <dbReference type="SAM" id="SignalP"/>
    </source>
</evidence>
<keyword evidence="4" id="KW-0410">Iron transport</keyword>
<dbReference type="Proteomes" id="UP000706039">
    <property type="component" value="Unassembled WGS sequence"/>
</dbReference>
<keyword evidence="6" id="KW-0408">Iron</keyword>
<dbReference type="PANTHER" id="PTHR32552">
    <property type="entry name" value="FERRICHROME IRON RECEPTOR-RELATED"/>
    <property type="match status" value="1"/>
</dbReference>
<dbReference type="EMBL" id="JAINVV010000008">
    <property type="protein sequence ID" value="MBY8824341.1"/>
    <property type="molecule type" value="Genomic_DNA"/>
</dbReference>
<keyword evidence="2 11" id="KW-0813">Transport</keyword>
<keyword evidence="13" id="KW-0732">Signal</keyword>
<name>A0ABS7PT42_9SPHN</name>
<comment type="caution">
    <text evidence="16">The sequence shown here is derived from an EMBL/GenBank/DDBJ whole genome shotgun (WGS) entry which is preliminary data.</text>
</comment>
<dbReference type="InterPro" id="IPR000531">
    <property type="entry name" value="Beta-barrel_TonB"/>
</dbReference>
<dbReference type="PANTHER" id="PTHR32552:SF81">
    <property type="entry name" value="TONB-DEPENDENT OUTER MEMBRANE RECEPTOR"/>
    <property type="match status" value="1"/>
</dbReference>
<feature type="domain" description="TonB-dependent receptor plug" evidence="15">
    <location>
        <begin position="49"/>
        <end position="155"/>
    </location>
</feature>
<gene>
    <name evidence="16" type="ORF">K7G82_18700</name>
</gene>
<keyword evidence="9 11" id="KW-0472">Membrane</keyword>
<evidence type="ECO:0000256" key="9">
    <source>
        <dbReference type="ARBA" id="ARBA00023136"/>
    </source>
</evidence>
<evidence type="ECO:0000256" key="7">
    <source>
        <dbReference type="ARBA" id="ARBA00023065"/>
    </source>
</evidence>
<protein>
    <submittedName>
        <fullName evidence="16">TonB-dependent receptor</fullName>
    </submittedName>
</protein>
<evidence type="ECO:0000259" key="14">
    <source>
        <dbReference type="Pfam" id="PF00593"/>
    </source>
</evidence>